<dbReference type="Proteomes" id="UP000751190">
    <property type="component" value="Unassembled WGS sequence"/>
</dbReference>
<gene>
    <name evidence="2" type="ORF">KFE25_010649</name>
</gene>
<reference evidence="2" key="1">
    <citation type="submission" date="2021-05" db="EMBL/GenBank/DDBJ databases">
        <title>The genome of the haptophyte Pavlova lutheri (Diacronema luteri, Pavlovales) - a model for lipid biosynthesis in eukaryotic algae.</title>
        <authorList>
            <person name="Hulatt C.J."/>
            <person name="Posewitz M.C."/>
        </authorList>
    </citation>
    <scope>NUCLEOTIDE SEQUENCE</scope>
    <source>
        <strain evidence="2">NIVA-4/92</strain>
    </source>
</reference>
<proteinExistence type="predicted"/>
<evidence type="ECO:0000313" key="2">
    <source>
        <dbReference type="EMBL" id="KAG8460898.1"/>
    </source>
</evidence>
<comment type="caution">
    <text evidence="2">The sequence shown here is derived from an EMBL/GenBank/DDBJ whole genome shotgun (WGS) entry which is preliminary data.</text>
</comment>
<accession>A0A8J6CAX1</accession>
<organism evidence="2 3">
    <name type="scientific">Diacronema lutheri</name>
    <name type="common">Unicellular marine alga</name>
    <name type="synonym">Monochrysis lutheri</name>
    <dbReference type="NCBI Taxonomy" id="2081491"/>
    <lineage>
        <taxon>Eukaryota</taxon>
        <taxon>Haptista</taxon>
        <taxon>Haptophyta</taxon>
        <taxon>Pavlovophyceae</taxon>
        <taxon>Pavlovales</taxon>
        <taxon>Pavlovaceae</taxon>
        <taxon>Diacronema</taxon>
    </lineage>
</organism>
<dbReference type="AlphaFoldDB" id="A0A8J6CAX1"/>
<protein>
    <submittedName>
        <fullName evidence="2">Uncharacterized protein</fullName>
    </submittedName>
</protein>
<name>A0A8J6CAX1_DIALT</name>
<keyword evidence="3" id="KW-1185">Reference proteome</keyword>
<dbReference type="EMBL" id="JAGTXO010000029">
    <property type="protein sequence ID" value="KAG8460898.1"/>
    <property type="molecule type" value="Genomic_DNA"/>
</dbReference>
<sequence>MDDGSGVWRAGGAGSAGGSENANCNAGTTTGRAFFHIPGSARTSWVDIYEHTYGFRPLAEREANAAVDPEGARLNAERAANARCAVDASLVLKWSVFECYMMSVHPHVPFTKFLFRIKARALGEEHEGDTEPDPLRLQRPDDDSVLNYNQYRDATVVI</sequence>
<feature type="region of interest" description="Disordered" evidence="1">
    <location>
        <begin position="1"/>
        <end position="21"/>
    </location>
</feature>
<evidence type="ECO:0000256" key="1">
    <source>
        <dbReference type="SAM" id="MobiDB-lite"/>
    </source>
</evidence>
<evidence type="ECO:0000313" key="3">
    <source>
        <dbReference type="Proteomes" id="UP000751190"/>
    </source>
</evidence>